<evidence type="ECO:0000256" key="8">
    <source>
        <dbReference type="ARBA" id="ARBA00023242"/>
    </source>
</evidence>
<dbReference type="InterPro" id="IPR002687">
    <property type="entry name" value="Nop_dom"/>
</dbReference>
<keyword evidence="14" id="KW-1185">Reference proteome</keyword>
<dbReference type="PANTHER" id="PTHR13904:SF0">
    <property type="entry name" value="U4_U6 SMALL NUCLEAR RIBONUCLEOPROTEIN PRP31"/>
    <property type="match status" value="1"/>
</dbReference>
<feature type="domain" description="Nop" evidence="12">
    <location>
        <begin position="217"/>
        <end position="335"/>
    </location>
</feature>
<organism evidence="13 14">
    <name type="scientific">Intoshia linei</name>
    <dbReference type="NCBI Taxonomy" id="1819745"/>
    <lineage>
        <taxon>Eukaryota</taxon>
        <taxon>Metazoa</taxon>
        <taxon>Spiralia</taxon>
        <taxon>Lophotrochozoa</taxon>
        <taxon>Mesozoa</taxon>
        <taxon>Orthonectida</taxon>
        <taxon>Rhopaluridae</taxon>
        <taxon>Intoshia</taxon>
    </lineage>
</organism>
<comment type="caution">
    <text evidence="13">The sequence shown here is derived from an EMBL/GenBank/DDBJ whole genome shotgun (WGS) entry which is preliminary data.</text>
</comment>
<evidence type="ECO:0000313" key="13">
    <source>
        <dbReference type="EMBL" id="OAF71444.1"/>
    </source>
</evidence>
<dbReference type="GO" id="GO:0000244">
    <property type="term" value="P:spliceosomal tri-snRNP complex assembly"/>
    <property type="evidence" value="ECO:0007669"/>
    <property type="project" value="InterPro"/>
</dbReference>
<accession>A0A177BD54</accession>
<keyword evidence="6" id="KW-0694">RNA-binding</keyword>
<gene>
    <name evidence="13" type="ORF">A3Q56_00790</name>
</gene>
<keyword evidence="8" id="KW-0539">Nucleus</keyword>
<dbReference type="Pfam" id="PF09785">
    <property type="entry name" value="Prp31_C"/>
    <property type="match status" value="1"/>
</dbReference>
<proteinExistence type="inferred from homology"/>
<dbReference type="SUPFAM" id="SSF89124">
    <property type="entry name" value="Nop domain"/>
    <property type="match status" value="1"/>
</dbReference>
<reference evidence="13 14" key="1">
    <citation type="submission" date="2016-04" db="EMBL/GenBank/DDBJ databases">
        <title>The genome of Intoshia linei affirms orthonectids as highly simplified spiralians.</title>
        <authorList>
            <person name="Mikhailov K.V."/>
            <person name="Slusarev G.S."/>
            <person name="Nikitin M.A."/>
            <person name="Logacheva M.D."/>
            <person name="Penin A."/>
            <person name="Aleoshin V."/>
            <person name="Panchin Y.V."/>
        </authorList>
    </citation>
    <scope>NUCLEOTIDE SEQUENCE [LARGE SCALE GENOMIC DNA]</scope>
    <source>
        <strain evidence="13">Intl2013</strain>
        <tissue evidence="13">Whole animal</tissue>
    </source>
</reference>
<evidence type="ECO:0000256" key="6">
    <source>
        <dbReference type="ARBA" id="ARBA00022884"/>
    </source>
</evidence>
<evidence type="ECO:0000256" key="1">
    <source>
        <dbReference type="ARBA" id="ARBA00004123"/>
    </source>
</evidence>
<dbReference type="GO" id="GO:0003723">
    <property type="term" value="F:RNA binding"/>
    <property type="evidence" value="ECO:0007669"/>
    <property type="project" value="UniProtKB-KW"/>
</dbReference>
<dbReference type="FunFam" id="1.10.246.90:FF:000002">
    <property type="entry name" value="U4/U6 small nuclear ribonucleoprotein Prp31"/>
    <property type="match status" value="1"/>
</dbReference>
<dbReference type="GO" id="GO:0005687">
    <property type="term" value="C:U4 snRNP"/>
    <property type="evidence" value="ECO:0007669"/>
    <property type="project" value="TreeGrafter"/>
</dbReference>
<dbReference type="PANTHER" id="PTHR13904">
    <property type="entry name" value="PRE-MRNA SPLICING FACTOR PRP31"/>
    <property type="match status" value="1"/>
</dbReference>
<evidence type="ECO:0000256" key="4">
    <source>
        <dbReference type="ARBA" id="ARBA00022664"/>
    </source>
</evidence>
<comment type="subcellular location">
    <subcellularLocation>
        <location evidence="1">Nucleus</location>
    </subcellularLocation>
</comment>
<dbReference type="OrthoDB" id="4771285at2759"/>
<dbReference type="GO" id="GO:0071011">
    <property type="term" value="C:precatalytic spliceosome"/>
    <property type="evidence" value="ECO:0007669"/>
    <property type="project" value="TreeGrafter"/>
</dbReference>
<keyword evidence="4" id="KW-0507">mRNA processing</keyword>
<evidence type="ECO:0000256" key="2">
    <source>
        <dbReference type="ARBA" id="ARBA00005572"/>
    </source>
</evidence>
<dbReference type="InterPro" id="IPR042239">
    <property type="entry name" value="Nop_C"/>
</dbReference>
<keyword evidence="5" id="KW-0747">Spliceosome</keyword>
<dbReference type="EMBL" id="LWCA01000051">
    <property type="protein sequence ID" value="OAF71444.1"/>
    <property type="molecule type" value="Genomic_DNA"/>
</dbReference>
<dbReference type="InterPro" id="IPR036070">
    <property type="entry name" value="Nop_dom_sf"/>
</dbReference>
<evidence type="ECO:0000259" key="12">
    <source>
        <dbReference type="PROSITE" id="PS51358"/>
    </source>
</evidence>
<sequence>MSLVDELLADFDEIAYEDKNLEVEHLKGNDNKNNEPEENVIPLFELNKNQHISLSSFNFENLMDDEKLTNLTDRINKYIEVDSATLDFDKHYKLMVDANEIVAMIDNDISRFDRQLRLVYSKRFPELESLVSNPIDYCRTVGRLGNDIERGKSDQQMLDYMNHATVMVVSVSASSSQGVKLDQEELEHCKRLSETIINLYAEKTNILDYIESRMEFIAPNLAVVVSPSIAAKLLGCAGGLKALCKIPANCMQLLGAKRKILSGFSTITKTSNRGYIWSCDIVENAPTDIRQKIARTVAAKATLAARIDMKQSSLDGELGRQLRSQIEMKMEKFLEPAAVKRIKSLPAPIDYAHKKRGGKRYRRMKERLGITDVRKAANRMTFGEIEQDAYHEILGPSLGHLGKSGSGKIRTAMVDSKTKARMSKTLQNQLYKSGKMSVIKQAGVATSIRRNTGGTQSSVAFTPLQGLEIINPNAIESKETDAQKKYFGTMSTFNKS</sequence>
<dbReference type="Pfam" id="PF01798">
    <property type="entry name" value="Nop"/>
    <property type="match status" value="1"/>
</dbReference>
<dbReference type="AlphaFoldDB" id="A0A177BD54"/>
<dbReference type="InterPro" id="IPR019175">
    <property type="entry name" value="Prp31_C"/>
</dbReference>
<keyword evidence="9" id="KW-0687">Ribonucleoprotein</keyword>
<evidence type="ECO:0000256" key="7">
    <source>
        <dbReference type="ARBA" id="ARBA00023187"/>
    </source>
</evidence>
<comment type="function">
    <text evidence="11">Involved in pre-mRNA splicing as component of the spliceosome. Required for the assembly of the U4/U5/U6 tri-snRNP complex, one of the building blocks of the spliceosome.</text>
</comment>
<evidence type="ECO:0000256" key="10">
    <source>
        <dbReference type="ARBA" id="ARBA00030766"/>
    </source>
</evidence>
<evidence type="ECO:0000313" key="14">
    <source>
        <dbReference type="Proteomes" id="UP000078046"/>
    </source>
</evidence>
<dbReference type="Gene3D" id="1.10.287.4070">
    <property type="match status" value="1"/>
</dbReference>
<evidence type="ECO:0000256" key="3">
    <source>
        <dbReference type="ARBA" id="ARBA00013538"/>
    </source>
</evidence>
<dbReference type="Gene3D" id="1.10.246.90">
    <property type="entry name" value="Nop domain"/>
    <property type="match status" value="1"/>
</dbReference>
<keyword evidence="7" id="KW-0508">mRNA splicing</keyword>
<protein>
    <recommendedName>
        <fullName evidence="3">U4/U6 small nuclear ribonucleoprotein Prp31</fullName>
    </recommendedName>
    <alternativeName>
        <fullName evidence="10">Pre-mRNA-processing factor 31</fullName>
    </alternativeName>
</protein>
<dbReference type="Proteomes" id="UP000078046">
    <property type="component" value="Unassembled WGS sequence"/>
</dbReference>
<dbReference type="GO" id="GO:0046540">
    <property type="term" value="C:U4/U6 x U5 tri-snRNP complex"/>
    <property type="evidence" value="ECO:0007669"/>
    <property type="project" value="InterPro"/>
</dbReference>
<dbReference type="PROSITE" id="PS51358">
    <property type="entry name" value="NOP"/>
    <property type="match status" value="1"/>
</dbReference>
<dbReference type="SMART" id="SM00931">
    <property type="entry name" value="NOSIC"/>
    <property type="match status" value="1"/>
</dbReference>
<comment type="similarity">
    <text evidence="2">Belongs to the PRP31 family.</text>
</comment>
<evidence type="ECO:0000256" key="9">
    <source>
        <dbReference type="ARBA" id="ARBA00023274"/>
    </source>
</evidence>
<dbReference type="InterPro" id="IPR012976">
    <property type="entry name" value="NOSIC"/>
</dbReference>
<dbReference type="InterPro" id="IPR027105">
    <property type="entry name" value="Prp31"/>
</dbReference>
<evidence type="ECO:0000256" key="11">
    <source>
        <dbReference type="ARBA" id="ARBA00045397"/>
    </source>
</evidence>
<name>A0A177BD54_9BILA</name>
<evidence type="ECO:0000256" key="5">
    <source>
        <dbReference type="ARBA" id="ARBA00022728"/>
    </source>
</evidence>